<dbReference type="GO" id="GO:0030150">
    <property type="term" value="P:protein import into mitochondrial matrix"/>
    <property type="evidence" value="ECO:0007669"/>
    <property type="project" value="TreeGrafter"/>
</dbReference>
<keyword evidence="6" id="KW-0653">Protein transport</keyword>
<protein>
    <recommendedName>
        <fullName evidence="14">Mitochondrial import receptor subunit TOM20</fullName>
    </recommendedName>
</protein>
<dbReference type="InterPro" id="IPR002056">
    <property type="entry name" value="MAS20"/>
</dbReference>
<evidence type="ECO:0000256" key="10">
    <source>
        <dbReference type="SAM" id="Coils"/>
    </source>
</evidence>
<reference key="2">
    <citation type="submission" date="2011-08" db="EMBL/GenBank/DDBJ databases">
        <title>Genome sequence of Naumovozyma castellii.</title>
        <authorList>
            <person name="Gordon J.L."/>
            <person name="Armisen D."/>
            <person name="Proux-Wera E."/>
            <person name="OhEigeartaigh S.S."/>
            <person name="Byrne K.P."/>
            <person name="Wolfe K.H."/>
        </authorList>
    </citation>
    <scope>NUCLEOTIDE SEQUENCE</scope>
    <source>
        <strain>Type strain:CBS 4309</strain>
    </source>
</reference>
<dbReference type="HOGENOM" id="CLU_090411_0_0_1"/>
<keyword evidence="3" id="KW-0813">Transport</keyword>
<feature type="compositionally biased region" description="Basic and acidic residues" evidence="11">
    <location>
        <begin position="200"/>
        <end position="228"/>
    </location>
</feature>
<dbReference type="GO" id="GO:0016031">
    <property type="term" value="P:tRNA import into mitochondrion"/>
    <property type="evidence" value="ECO:0007669"/>
    <property type="project" value="TreeGrafter"/>
</dbReference>
<comment type="similarity">
    <text evidence="2">Belongs to the Tom20 family.</text>
</comment>
<dbReference type="InParanoid" id="G0V899"/>
<dbReference type="eggNOG" id="KOG4056">
    <property type="taxonomic scope" value="Eukaryota"/>
</dbReference>
<dbReference type="GeneID" id="96901176"/>
<keyword evidence="10" id="KW-0175">Coiled coil</keyword>
<evidence type="ECO:0000256" key="8">
    <source>
        <dbReference type="ARBA" id="ARBA00023128"/>
    </source>
</evidence>
<organism evidence="12 13">
    <name type="scientific">Naumovozyma castellii</name>
    <name type="common">Yeast</name>
    <name type="synonym">Saccharomyces castellii</name>
    <dbReference type="NCBI Taxonomy" id="27288"/>
    <lineage>
        <taxon>Eukaryota</taxon>
        <taxon>Fungi</taxon>
        <taxon>Dikarya</taxon>
        <taxon>Ascomycota</taxon>
        <taxon>Saccharomycotina</taxon>
        <taxon>Saccharomycetes</taxon>
        <taxon>Saccharomycetales</taxon>
        <taxon>Saccharomycetaceae</taxon>
        <taxon>Naumovozyma</taxon>
    </lineage>
</organism>
<dbReference type="EMBL" id="HE576752">
    <property type="protein sequence ID" value="CCC67697.1"/>
    <property type="molecule type" value="Genomic_DNA"/>
</dbReference>
<dbReference type="RefSeq" id="XP_003674078.1">
    <property type="nucleotide sequence ID" value="XM_003674030.1"/>
</dbReference>
<keyword evidence="7" id="KW-1133">Transmembrane helix</keyword>
<feature type="compositionally biased region" description="Acidic residues" evidence="11">
    <location>
        <begin position="229"/>
        <end position="239"/>
    </location>
</feature>
<keyword evidence="4" id="KW-0812">Transmembrane</keyword>
<feature type="region of interest" description="Disordered" evidence="11">
    <location>
        <begin position="184"/>
        <end position="239"/>
    </location>
</feature>
<evidence type="ECO:0000256" key="3">
    <source>
        <dbReference type="ARBA" id="ARBA00022448"/>
    </source>
</evidence>
<name>G0V899_NAUCA</name>
<evidence type="ECO:0000313" key="12">
    <source>
        <dbReference type="EMBL" id="CCC67697.1"/>
    </source>
</evidence>
<evidence type="ECO:0000256" key="2">
    <source>
        <dbReference type="ARBA" id="ARBA00005792"/>
    </source>
</evidence>
<dbReference type="Pfam" id="PF02064">
    <property type="entry name" value="MAS20"/>
    <property type="match status" value="1"/>
</dbReference>
<dbReference type="InterPro" id="IPR023392">
    <property type="entry name" value="Tom20_dom_sf"/>
</dbReference>
<dbReference type="SUPFAM" id="SSF47157">
    <property type="entry name" value="Mitochondrial import receptor subunit Tom20"/>
    <property type="match status" value="1"/>
</dbReference>
<dbReference type="GO" id="GO:0030943">
    <property type="term" value="F:mitochondrion targeting sequence binding"/>
    <property type="evidence" value="ECO:0007669"/>
    <property type="project" value="TreeGrafter"/>
</dbReference>
<dbReference type="PRINTS" id="PR00351">
    <property type="entry name" value="OM20RECEPTOR"/>
</dbReference>
<dbReference type="STRING" id="1064592.G0V899"/>
<feature type="coiled-coil region" evidence="10">
    <location>
        <begin position="40"/>
        <end position="76"/>
    </location>
</feature>
<keyword evidence="9" id="KW-0472">Membrane</keyword>
<evidence type="ECO:0000256" key="11">
    <source>
        <dbReference type="SAM" id="MobiDB-lite"/>
    </source>
</evidence>
<dbReference type="GO" id="GO:0005742">
    <property type="term" value="C:mitochondrial outer membrane translocase complex"/>
    <property type="evidence" value="ECO:0007669"/>
    <property type="project" value="InterPro"/>
</dbReference>
<dbReference type="Gene3D" id="1.20.960.10">
    <property type="entry name" value="Mitochondrial outer membrane translocase complex, subunit Tom20 domain"/>
    <property type="match status" value="1"/>
</dbReference>
<evidence type="ECO:0000256" key="4">
    <source>
        <dbReference type="ARBA" id="ARBA00022692"/>
    </source>
</evidence>
<sequence>MSSSNSIVRALGLTAAITAVSMAGYAVYFDYQRRNSPEFRLKLKNKLKKEAKEIKLAEEKAKQEQLESLRNFLTEELIKDPVSMDPLRREEVFTTNVELGERLTISPGHELESAAKFYKALCVYPKPTDLLGIYQRTIPESIYEKIILMITVLPPSNITDFLSGGSESSNAMEPIISEIDTETEEIEIEMETEGDGNSKPQDEEKQKSDLEKEKKTQHGAEVNEKQESNDEVEAESAIN</sequence>
<reference evidence="12 13" key="1">
    <citation type="journal article" date="2011" name="Proc. Natl. Acad. Sci. U.S.A.">
        <title>Evolutionary erosion of yeast sex chromosomes by mating-type switching accidents.</title>
        <authorList>
            <person name="Gordon J.L."/>
            <person name="Armisen D."/>
            <person name="Proux-Wera E."/>
            <person name="Oheigeartaigh S.S."/>
            <person name="Byrne K.P."/>
            <person name="Wolfe K.H."/>
        </authorList>
    </citation>
    <scope>NUCLEOTIDE SEQUENCE [LARGE SCALE GENOMIC DNA]</scope>
    <source>
        <strain evidence="13">ATCC 76901 / BCRC 22586 / CBS 4309 / NBRC 1992 / NRRL Y-12630</strain>
    </source>
</reference>
<dbReference type="AlphaFoldDB" id="G0V899"/>
<dbReference type="PANTHER" id="PTHR12430:SF0">
    <property type="entry name" value="TRANSLOCASE OF OUTER MITOCHONDRIAL MEMBRANE 20"/>
    <property type="match status" value="1"/>
</dbReference>
<dbReference type="GO" id="GO:0008320">
    <property type="term" value="F:protein transmembrane transporter activity"/>
    <property type="evidence" value="ECO:0007669"/>
    <property type="project" value="TreeGrafter"/>
</dbReference>
<accession>G0V899</accession>
<feature type="compositionally biased region" description="Acidic residues" evidence="11">
    <location>
        <begin position="184"/>
        <end position="194"/>
    </location>
</feature>
<proteinExistence type="inferred from homology"/>
<dbReference type="OrthoDB" id="2154253at2759"/>
<evidence type="ECO:0000256" key="5">
    <source>
        <dbReference type="ARBA" id="ARBA00022787"/>
    </source>
</evidence>
<dbReference type="GO" id="GO:0006605">
    <property type="term" value="P:protein targeting"/>
    <property type="evidence" value="ECO:0007669"/>
    <property type="project" value="InterPro"/>
</dbReference>
<dbReference type="PANTHER" id="PTHR12430">
    <property type="entry name" value="MITOCHONDRIAL IMPORT RECEPTOR SUBUNIT TOM20"/>
    <property type="match status" value="1"/>
</dbReference>
<dbReference type="OMA" id="RESFFME"/>
<evidence type="ECO:0000256" key="7">
    <source>
        <dbReference type="ARBA" id="ARBA00022989"/>
    </source>
</evidence>
<evidence type="ECO:0000256" key="1">
    <source>
        <dbReference type="ARBA" id="ARBA00004572"/>
    </source>
</evidence>
<evidence type="ECO:0000313" key="13">
    <source>
        <dbReference type="Proteomes" id="UP000001640"/>
    </source>
</evidence>
<dbReference type="KEGG" id="ncs:NCAS_0A11390"/>
<evidence type="ECO:0008006" key="14">
    <source>
        <dbReference type="Google" id="ProtNLM"/>
    </source>
</evidence>
<keyword evidence="8" id="KW-0496">Mitochondrion</keyword>
<dbReference type="Proteomes" id="UP000001640">
    <property type="component" value="Chromosome 1"/>
</dbReference>
<gene>
    <name evidence="12" type="primary">NCAS0A11390</name>
    <name evidence="12" type="ordered locus">NCAS_0A11390</name>
</gene>
<evidence type="ECO:0000256" key="9">
    <source>
        <dbReference type="ARBA" id="ARBA00023136"/>
    </source>
</evidence>
<evidence type="ECO:0000256" key="6">
    <source>
        <dbReference type="ARBA" id="ARBA00022927"/>
    </source>
</evidence>
<keyword evidence="13" id="KW-1185">Reference proteome</keyword>
<comment type="subcellular location">
    <subcellularLocation>
        <location evidence="1">Mitochondrion outer membrane</location>
        <topology evidence="1">Single-pass membrane protein</topology>
    </subcellularLocation>
</comment>
<keyword evidence="5" id="KW-1000">Mitochondrion outer membrane</keyword>
<dbReference type="GO" id="GO:0006886">
    <property type="term" value="P:intracellular protein transport"/>
    <property type="evidence" value="ECO:0007669"/>
    <property type="project" value="InterPro"/>
</dbReference>
<dbReference type="FunCoup" id="G0V899">
    <property type="interactions" value="356"/>
</dbReference>